<evidence type="ECO:0000313" key="18">
    <source>
        <dbReference type="EMBL" id="PAV67465.1"/>
    </source>
</evidence>
<proteinExistence type="inferred from homology"/>
<dbReference type="GO" id="GO:0005764">
    <property type="term" value="C:lysosome"/>
    <property type="evidence" value="ECO:0007669"/>
    <property type="project" value="TreeGrafter"/>
</dbReference>
<dbReference type="PANTHER" id="PTHR11607">
    <property type="entry name" value="ALPHA-MANNOSIDASE"/>
    <property type="match status" value="1"/>
</dbReference>
<dbReference type="OrthoDB" id="2016903at2759"/>
<dbReference type="GO" id="GO:0046872">
    <property type="term" value="F:metal ion binding"/>
    <property type="evidence" value="ECO:0007669"/>
    <property type="project" value="UniProtKB-KW"/>
</dbReference>
<keyword evidence="5 15" id="KW-0217">Developmental protein</keyword>
<dbReference type="GO" id="GO:0005102">
    <property type="term" value="F:signaling receptor binding"/>
    <property type="evidence" value="ECO:0007669"/>
    <property type="project" value="InterPro"/>
</dbReference>
<protein>
    <recommendedName>
        <fullName evidence="15">Protein Wnt</fullName>
    </recommendedName>
</protein>
<feature type="domain" description="Glycoside hydrolase family 38 central" evidence="17">
    <location>
        <begin position="560"/>
        <end position="635"/>
    </location>
</feature>
<dbReference type="Pfam" id="PF09261">
    <property type="entry name" value="Alpha-mann_mid"/>
    <property type="match status" value="1"/>
</dbReference>
<dbReference type="GO" id="GO:0005576">
    <property type="term" value="C:extracellular region"/>
    <property type="evidence" value="ECO:0007669"/>
    <property type="project" value="InterPro"/>
</dbReference>
<dbReference type="STRING" id="2018661.A0A2A2K0J1"/>
<dbReference type="PANTHER" id="PTHR11607:SF3">
    <property type="entry name" value="LYSOSOMAL ALPHA-MANNOSIDASE"/>
    <property type="match status" value="1"/>
</dbReference>
<dbReference type="GO" id="GO:0006013">
    <property type="term" value="P:mannose metabolic process"/>
    <property type="evidence" value="ECO:0007669"/>
    <property type="project" value="InterPro"/>
</dbReference>
<evidence type="ECO:0000256" key="5">
    <source>
        <dbReference type="ARBA" id="ARBA00022473"/>
    </source>
</evidence>
<dbReference type="GO" id="GO:0030246">
    <property type="term" value="F:carbohydrate binding"/>
    <property type="evidence" value="ECO:0007669"/>
    <property type="project" value="InterPro"/>
</dbReference>
<comment type="subcellular location">
    <subcellularLocation>
        <location evidence="2 15">Secreted</location>
        <location evidence="2 15">Extracellular space</location>
        <location evidence="2 15">Extracellular matrix</location>
    </subcellularLocation>
</comment>
<evidence type="ECO:0000256" key="13">
    <source>
        <dbReference type="ARBA" id="ARBA00023288"/>
    </source>
</evidence>
<evidence type="ECO:0000256" key="4">
    <source>
        <dbReference type="ARBA" id="ARBA00009792"/>
    </source>
</evidence>
<evidence type="ECO:0000256" key="6">
    <source>
        <dbReference type="ARBA" id="ARBA00022525"/>
    </source>
</evidence>
<dbReference type="InterPro" id="IPR011682">
    <property type="entry name" value="Glyco_hydro_38_C"/>
</dbReference>
<evidence type="ECO:0000256" key="2">
    <source>
        <dbReference type="ARBA" id="ARBA00004498"/>
    </source>
</evidence>
<dbReference type="InterPro" id="IPR041147">
    <property type="entry name" value="GH38_C"/>
</dbReference>
<evidence type="ECO:0000256" key="16">
    <source>
        <dbReference type="SAM" id="MobiDB-lite"/>
    </source>
</evidence>
<dbReference type="GO" id="GO:0048699">
    <property type="term" value="P:generation of neurons"/>
    <property type="evidence" value="ECO:0007669"/>
    <property type="project" value="UniProtKB-ARBA"/>
</dbReference>
<evidence type="ECO:0000256" key="14">
    <source>
        <dbReference type="ARBA" id="ARBA00023295"/>
    </source>
</evidence>
<keyword evidence="6" id="KW-0964">Secreted</keyword>
<keyword evidence="13" id="KW-0449">Lipoprotein</keyword>
<evidence type="ECO:0000256" key="10">
    <source>
        <dbReference type="ARBA" id="ARBA00022801"/>
    </source>
</evidence>
<dbReference type="InterPro" id="IPR028995">
    <property type="entry name" value="Glyco_hydro_57/38_cen_sf"/>
</dbReference>
<dbReference type="InterPro" id="IPR037094">
    <property type="entry name" value="Glyco_hydro_38_cen_sf"/>
</dbReference>
<feature type="compositionally biased region" description="Basic and acidic residues" evidence="16">
    <location>
        <begin position="158"/>
        <end position="169"/>
    </location>
</feature>
<dbReference type="InterPro" id="IPR011330">
    <property type="entry name" value="Glyco_hydro/deAcase_b/a-brl"/>
</dbReference>
<comment type="function">
    <text evidence="15">Ligand for members of the frizzled family of seven transmembrane receptors.</text>
</comment>
<keyword evidence="19" id="KW-1185">Reference proteome</keyword>
<reference evidence="18 19" key="1">
    <citation type="journal article" date="2017" name="Curr. Biol.">
        <title>Genome architecture and evolution of a unichromosomal asexual nematode.</title>
        <authorList>
            <person name="Fradin H."/>
            <person name="Zegar C."/>
            <person name="Gutwein M."/>
            <person name="Lucas J."/>
            <person name="Kovtun M."/>
            <person name="Corcoran D."/>
            <person name="Baugh L.R."/>
            <person name="Kiontke K."/>
            <person name="Gunsalus K."/>
            <person name="Fitch D.H."/>
            <person name="Piano F."/>
        </authorList>
    </citation>
    <scope>NUCLEOTIDE SEQUENCE [LARGE SCALE GENOMIC DNA]</scope>
    <source>
        <strain evidence="18">PF1309</strain>
    </source>
</reference>
<comment type="cofactor">
    <cofactor evidence="1">
        <name>Zn(2+)</name>
        <dbReference type="ChEBI" id="CHEBI:29105"/>
    </cofactor>
</comment>
<dbReference type="GO" id="GO:0016055">
    <property type="term" value="P:Wnt signaling pathway"/>
    <property type="evidence" value="ECO:0007669"/>
    <property type="project" value="UniProtKB-KW"/>
</dbReference>
<keyword evidence="11" id="KW-0862">Zinc</keyword>
<evidence type="ECO:0000256" key="15">
    <source>
        <dbReference type="RuleBase" id="RU003500"/>
    </source>
</evidence>
<keyword evidence="10" id="KW-0378">Hydrolase</keyword>
<keyword evidence="9" id="KW-0479">Metal-binding</keyword>
<feature type="region of interest" description="Disordered" evidence="16">
    <location>
        <begin position="158"/>
        <end position="178"/>
    </location>
</feature>
<keyword evidence="12" id="KW-1015">Disulfide bond</keyword>
<dbReference type="SMART" id="SM00872">
    <property type="entry name" value="Alpha-mann_mid"/>
    <property type="match status" value="1"/>
</dbReference>
<evidence type="ECO:0000256" key="1">
    <source>
        <dbReference type="ARBA" id="ARBA00001947"/>
    </source>
</evidence>
<dbReference type="SMART" id="SM00097">
    <property type="entry name" value="WNT1"/>
    <property type="match status" value="1"/>
</dbReference>
<dbReference type="InterPro" id="IPR050843">
    <property type="entry name" value="Glycosyl_Hydrlase_38"/>
</dbReference>
<evidence type="ECO:0000256" key="8">
    <source>
        <dbReference type="ARBA" id="ARBA00022687"/>
    </source>
</evidence>
<dbReference type="Proteomes" id="UP000218231">
    <property type="component" value="Unassembled WGS sequence"/>
</dbReference>
<dbReference type="InterPro" id="IPR011013">
    <property type="entry name" value="Gal_mutarotase_sf_dom"/>
</dbReference>
<evidence type="ECO:0000313" key="19">
    <source>
        <dbReference type="Proteomes" id="UP000218231"/>
    </source>
</evidence>
<comment type="caution">
    <text evidence="18">The sequence shown here is derived from an EMBL/GenBank/DDBJ whole genome shotgun (WGS) entry which is preliminary data.</text>
</comment>
<dbReference type="Pfam" id="PF00110">
    <property type="entry name" value="wnt"/>
    <property type="match status" value="1"/>
</dbReference>
<dbReference type="Gene3D" id="2.70.98.30">
    <property type="entry name" value="Golgi alpha-mannosidase II, domain 4"/>
    <property type="match status" value="1"/>
</dbReference>
<dbReference type="PRINTS" id="PR01349">
    <property type="entry name" value="WNTPROTEIN"/>
</dbReference>
<dbReference type="EMBL" id="LIAE01009924">
    <property type="protein sequence ID" value="PAV67465.1"/>
    <property type="molecule type" value="Genomic_DNA"/>
</dbReference>
<evidence type="ECO:0000259" key="17">
    <source>
        <dbReference type="SMART" id="SM00872"/>
    </source>
</evidence>
<evidence type="ECO:0000256" key="11">
    <source>
        <dbReference type="ARBA" id="ARBA00022833"/>
    </source>
</evidence>
<name>A0A2A2K0J1_9BILA</name>
<comment type="similarity">
    <text evidence="4">Belongs to the glycosyl hydrolase 38 family.</text>
</comment>
<dbReference type="FunFam" id="1.20.1270.50:FF:000003">
    <property type="entry name" value="Alpha-mannosidase"/>
    <property type="match status" value="1"/>
</dbReference>
<keyword evidence="14" id="KW-0326">Glycosidase</keyword>
<comment type="similarity">
    <text evidence="3 15">Belongs to the Wnt family.</text>
</comment>
<dbReference type="InterPro" id="IPR005817">
    <property type="entry name" value="Wnt"/>
</dbReference>
<keyword evidence="7" id="KW-0272">Extracellular matrix</keyword>
<dbReference type="AlphaFoldDB" id="A0A2A2K0J1"/>
<dbReference type="Gene3D" id="3.20.110.10">
    <property type="entry name" value="Glycoside hydrolase 38, N terminal domain"/>
    <property type="match status" value="1"/>
</dbReference>
<gene>
    <name evidence="18" type="ORF">WR25_19499</name>
</gene>
<sequence>MDVSWWSSVAQLSTSLAGQNARPICDRLNGLSPGQSKICNVFEDHMPAVGVGAKNAIQECQYRFKSHRWNCSTPYNSGIVGPVHKLGTKEAAFTYAILSAGVMHEVGRRCRQGLLNTCGCADEPKERDVGDKYAWGGCGDNVDYGYKFSRDFIDVREKERDPKRDHDQGRSLMNRRNNEAGRRIIKKNMVKTCKCHGVSGACNLQTCWMQLPKMANISRILAKKYENALRVQISSRGNLQLVASDQIGRKRRNRAVPTDLVYLDDSPDYCIQNRAMGTIGTEGRICVRGSDGPEGCDSLCCGRGYNTYTITTTEKKLIQNGQLEIIGGGWTQSDEATAHYVDFIDQMTLGLRTLSDNFGECGKPQASWQIDPFGHSKEMASLFSQMGFTSTTFARQHYLEKQARQNNQSMEMIWNASDDLKTSLFTGALYNHYVAPEGFCFDIRCATVDPFIDNPNMPGNNVDQKIDAFLKKVYEQKKITRTTHMMMLMGDDFNYMQASMWFTNLDKLIQYTNAKKVNVTVFYSTPACYYKAIQDAAQQQKITWPTKDDDFFPYASNVHAYWAGYFTSRPAFKGMIRVASGLLQLSKSLVVMGSLAGDNLNALQIAKMASALVQHHDSVTGTARQDVTYDYQQRLHKGMSQAQTLISNYLGRVQSGPNATNPGNVSVSLCYLANETVCEAIVNVASFQITVFNTRAQWANETIRIPYYSSRANVKGSNGTAVTKDLLRSFNITTMLSRNYAPYELHIAVQIPPLGFTTYTIDNSMSSPETEPEKPVTSVDATSVVMENQYFKLIFDENYVLTQYFDKVANKMHSLTQQFSYYIGMDCSGSSSDNTLQASGAYAFRPNGSEIAIGKPTAHAFVNGTLVQEMRQQYGDWIYQTIRLRSDANYVEFDWVIGPIPTGAQVSKEVITRYISDIANNDIFYTDSTGRQMMKRRRNFAATYQYSNDEPVAGNYYPLTNRICINDATTQMTVLTDRAESGTAGNSTIEILLHRRLFYDDNFGLGEALNEPGKDGKGLVVRGSHYLILGDMKKAASIHRPLAVKLFHKPVVAFTKSGTNMQNLGQYSGLTAELPDNVHLLTLESWTNNSVLMRLEHIYQGSEDDQKSQNVTVDFGKLFASFNIVSVNELMLAANRNATTSKLSGTSVTLSPMQIRTFELVLAEQPTNSTSTPTKPPIQPTSPGFSERLLKLNVISAVIVLLFCILDL</sequence>
<evidence type="ECO:0000256" key="9">
    <source>
        <dbReference type="ARBA" id="ARBA00022723"/>
    </source>
</evidence>
<dbReference type="FunFam" id="1.20.1270.50:FF:000002">
    <property type="entry name" value="Alpha-mannosidase"/>
    <property type="match status" value="1"/>
</dbReference>
<dbReference type="SUPFAM" id="SSF74650">
    <property type="entry name" value="Galactose mutarotase-like"/>
    <property type="match status" value="1"/>
</dbReference>
<keyword evidence="8 15" id="KW-0879">Wnt signaling pathway</keyword>
<organism evidence="18 19">
    <name type="scientific">Diploscapter pachys</name>
    <dbReference type="NCBI Taxonomy" id="2018661"/>
    <lineage>
        <taxon>Eukaryota</taxon>
        <taxon>Metazoa</taxon>
        <taxon>Ecdysozoa</taxon>
        <taxon>Nematoda</taxon>
        <taxon>Chromadorea</taxon>
        <taxon>Rhabditida</taxon>
        <taxon>Rhabditina</taxon>
        <taxon>Rhabditomorpha</taxon>
        <taxon>Rhabditoidea</taxon>
        <taxon>Rhabditidae</taxon>
        <taxon>Diploscapter</taxon>
    </lineage>
</organism>
<dbReference type="InterPro" id="IPR013780">
    <property type="entry name" value="Glyco_hydro_b"/>
</dbReference>
<dbReference type="Gene3D" id="2.60.40.1360">
    <property type="match status" value="1"/>
</dbReference>
<dbReference type="GO" id="GO:0004559">
    <property type="term" value="F:alpha-mannosidase activity"/>
    <property type="evidence" value="ECO:0007669"/>
    <property type="project" value="UniProtKB-EC"/>
</dbReference>
<evidence type="ECO:0000256" key="3">
    <source>
        <dbReference type="ARBA" id="ARBA00005683"/>
    </source>
</evidence>
<dbReference type="InterPro" id="IPR015341">
    <property type="entry name" value="Glyco_hydro_38_cen"/>
</dbReference>
<dbReference type="Gene3D" id="2.60.40.1180">
    <property type="entry name" value="Golgi alpha-mannosidase II"/>
    <property type="match status" value="1"/>
</dbReference>
<dbReference type="CDD" id="cd19337">
    <property type="entry name" value="Wnt_Wnt5"/>
    <property type="match status" value="1"/>
</dbReference>
<dbReference type="Gene3D" id="1.20.1270.50">
    <property type="entry name" value="Glycoside hydrolase family 38, central domain"/>
    <property type="match status" value="2"/>
</dbReference>
<dbReference type="PROSITE" id="PS00246">
    <property type="entry name" value="WNT1"/>
    <property type="match status" value="1"/>
</dbReference>
<dbReference type="SUPFAM" id="SSF88713">
    <property type="entry name" value="Glycoside hydrolase/deacetylase"/>
    <property type="match status" value="1"/>
</dbReference>
<dbReference type="InterPro" id="IPR018161">
    <property type="entry name" value="Wnt_CS"/>
</dbReference>
<dbReference type="SUPFAM" id="SSF88688">
    <property type="entry name" value="Families 57/38 glycoside transferase middle domain"/>
    <property type="match status" value="1"/>
</dbReference>
<dbReference type="Pfam" id="PF07748">
    <property type="entry name" value="Glyco_hydro_38C"/>
    <property type="match status" value="1"/>
</dbReference>
<dbReference type="Pfam" id="PF17677">
    <property type="entry name" value="Glyco_hydro38C2"/>
    <property type="match status" value="1"/>
</dbReference>
<dbReference type="InterPro" id="IPR027291">
    <property type="entry name" value="Glyco_hydro_38_N_sf"/>
</dbReference>
<evidence type="ECO:0000256" key="7">
    <source>
        <dbReference type="ARBA" id="ARBA00022530"/>
    </source>
</evidence>
<evidence type="ECO:0000256" key="12">
    <source>
        <dbReference type="ARBA" id="ARBA00023157"/>
    </source>
</evidence>
<accession>A0A2A2K0J1</accession>